<protein>
    <recommendedName>
        <fullName evidence="3">Nucleoside 2-deoxyribosyltransferase</fullName>
    </recommendedName>
</protein>
<dbReference type="Gene3D" id="3.40.50.450">
    <property type="match status" value="1"/>
</dbReference>
<proteinExistence type="predicted"/>
<comment type="caution">
    <text evidence="1">The sequence shown here is derived from an EMBL/GenBank/DDBJ whole genome shotgun (WGS) entry which is preliminary data.</text>
</comment>
<dbReference type="Pfam" id="PF05014">
    <property type="entry name" value="Nuc_deoxyrib_tr"/>
    <property type="match status" value="1"/>
</dbReference>
<sequence>MLSSIYLTGSSIDPGELSQAHKTDWRTLAITRLMNHGLKVTNPLEIPWTETEFNFDEAIDLAGSSDQRVRRALGLIDQSDAVLANLERPSYGTAMEIFYAYRSGKHVTVFGSSPLNPWVATHSQARFNDIDLALRHIIGNQPRSAPVDWAIHYENQLSERYEQMPPYGEPDYKFFGGDLPILVIAPHATAYFREGEFQEQESFTGSMAVLLNRRTACHALTSNYCLVADPCVYADTPFKTAIKDLVKAGNIGLILMILGSGQQTPGLQIDHCGPTRDYDFEQRLRLKLGALEEIAPVKLAKGQEELDRETGPLSRFIAEELAVPLVTVKLSKRYRMPRLQSMLFSRATDLLAQFVLESSSYLNSRLY</sequence>
<reference evidence="1" key="1">
    <citation type="submission" date="2021-02" db="EMBL/GenBank/DDBJ databases">
        <title>Genome-Resolved Metagenomics of a Microbial Community Performing Photosynthetic Biological Nutrient Removal.</title>
        <authorList>
            <person name="Mcdaniel E.A."/>
        </authorList>
    </citation>
    <scope>NUCLEOTIDE SEQUENCE</scope>
    <source>
        <strain evidence="1">UWPOB_OBS1</strain>
    </source>
</reference>
<name>A0A8J7PA76_9BACT</name>
<dbReference type="InterPro" id="IPR007710">
    <property type="entry name" value="Nucleoside_deoxyribTrfase"/>
</dbReference>
<dbReference type="EMBL" id="JAFLCK010000011">
    <property type="protein sequence ID" value="MBN8660517.1"/>
    <property type="molecule type" value="Genomic_DNA"/>
</dbReference>
<dbReference type="SUPFAM" id="SSF52309">
    <property type="entry name" value="N-(deoxy)ribosyltransferase-like"/>
    <property type="match status" value="1"/>
</dbReference>
<dbReference type="AlphaFoldDB" id="A0A8J7PA76"/>
<accession>A0A8J7PA76</accession>
<evidence type="ECO:0000313" key="1">
    <source>
        <dbReference type="EMBL" id="MBN8660517.1"/>
    </source>
</evidence>
<evidence type="ECO:0000313" key="2">
    <source>
        <dbReference type="Proteomes" id="UP000664277"/>
    </source>
</evidence>
<organism evidence="1 2">
    <name type="scientific">Candidatus Obscuribacter phosphatis</name>
    <dbReference type="NCBI Taxonomy" id="1906157"/>
    <lineage>
        <taxon>Bacteria</taxon>
        <taxon>Bacillati</taxon>
        <taxon>Candidatus Melainabacteria</taxon>
        <taxon>Candidatus Obscuribacterales</taxon>
        <taxon>Candidatus Obscuribacteraceae</taxon>
        <taxon>Candidatus Obscuribacter</taxon>
    </lineage>
</organism>
<dbReference type="Proteomes" id="UP000664277">
    <property type="component" value="Unassembled WGS sequence"/>
</dbReference>
<gene>
    <name evidence="1" type="ORF">J0M35_09160</name>
</gene>
<evidence type="ECO:0008006" key="3">
    <source>
        <dbReference type="Google" id="ProtNLM"/>
    </source>
</evidence>